<keyword evidence="2" id="KW-1185">Reference proteome</keyword>
<gene>
    <name evidence="1" type="ORF">EF294_00765</name>
</gene>
<proteinExistence type="predicted"/>
<evidence type="ECO:0000313" key="1">
    <source>
        <dbReference type="EMBL" id="RPA66155.1"/>
    </source>
</evidence>
<dbReference type="AlphaFoldDB" id="A0A3N4GV03"/>
<dbReference type="PANTHER" id="PTHR42830">
    <property type="entry name" value="OSMOTICALLY INDUCIBLE FAMILY PROTEIN"/>
    <property type="match status" value="1"/>
</dbReference>
<dbReference type="Gene3D" id="3.30.300.20">
    <property type="match status" value="1"/>
</dbReference>
<dbReference type="InterPro" id="IPR036102">
    <property type="entry name" value="OsmC/Ohrsf"/>
</dbReference>
<accession>A0A3N4GV03</accession>
<dbReference type="RefSeq" id="WP_123925113.1">
    <property type="nucleotide sequence ID" value="NZ_JBPSDP010000002.1"/>
</dbReference>
<comment type="caution">
    <text evidence="1">The sequence shown here is derived from an EMBL/GenBank/DDBJ whole genome shotgun (WGS) entry which is preliminary data.</text>
</comment>
<dbReference type="InterPro" id="IPR003718">
    <property type="entry name" value="OsmC/Ohr_fam"/>
</dbReference>
<name>A0A3N4GV03_9ACTN</name>
<dbReference type="Pfam" id="PF02566">
    <property type="entry name" value="OsmC"/>
    <property type="match status" value="1"/>
</dbReference>
<dbReference type="PANTHER" id="PTHR42830:SF2">
    <property type="entry name" value="OSMC_OHR FAMILY PROTEIN"/>
    <property type="match status" value="1"/>
</dbReference>
<dbReference type="EMBL" id="RKMH01000001">
    <property type="protein sequence ID" value="RPA66155.1"/>
    <property type="molecule type" value="Genomic_DNA"/>
</dbReference>
<sequence>MSGEHHYRVTTTWIGDRGSGTSGYRDYDRTVRAGVAGKPDLIGSADPAFRGDAAHHNPEDLLLIAISQCHLLSYLHACVTRGVVVTGYADEASAVMAQVGNGGYFTSATLRPTVTVADESMVADAHDAHHDAHEWCFIAHSVNFPIRHHATVTVG</sequence>
<evidence type="ECO:0000313" key="2">
    <source>
        <dbReference type="Proteomes" id="UP000267536"/>
    </source>
</evidence>
<dbReference type="InterPro" id="IPR052707">
    <property type="entry name" value="OsmC_Ohr_Peroxiredoxin"/>
</dbReference>
<dbReference type="InterPro" id="IPR015946">
    <property type="entry name" value="KH_dom-like_a/b"/>
</dbReference>
<dbReference type="SUPFAM" id="SSF82784">
    <property type="entry name" value="OsmC-like"/>
    <property type="match status" value="1"/>
</dbReference>
<dbReference type="OrthoDB" id="9795405at2"/>
<dbReference type="Proteomes" id="UP000267536">
    <property type="component" value="Unassembled WGS sequence"/>
</dbReference>
<organism evidence="1 2">
    <name type="scientific">Gordonia oryzae</name>
    <dbReference type="NCBI Taxonomy" id="2487349"/>
    <lineage>
        <taxon>Bacteria</taxon>
        <taxon>Bacillati</taxon>
        <taxon>Actinomycetota</taxon>
        <taxon>Actinomycetes</taxon>
        <taxon>Mycobacteriales</taxon>
        <taxon>Gordoniaceae</taxon>
        <taxon>Gordonia</taxon>
    </lineage>
</organism>
<protein>
    <submittedName>
        <fullName evidence="1">OsmC family peroxiredoxin</fullName>
    </submittedName>
</protein>
<reference evidence="1 2" key="1">
    <citation type="submission" date="2018-11" db="EMBL/GenBank/DDBJ databases">
        <title>Draft genome sequence of Gordonia sp. RS15-1S isolated from rice stems.</title>
        <authorList>
            <person name="Muangham S."/>
        </authorList>
    </citation>
    <scope>NUCLEOTIDE SEQUENCE [LARGE SCALE GENOMIC DNA]</scope>
    <source>
        <strain evidence="1 2">RS15-1S</strain>
    </source>
</reference>